<dbReference type="InterPro" id="IPR036291">
    <property type="entry name" value="NAD(P)-bd_dom_sf"/>
</dbReference>
<dbReference type="PANTHER" id="PTHR24321:SF8">
    <property type="entry name" value="ESTRADIOL 17-BETA-DEHYDROGENASE 8-RELATED"/>
    <property type="match status" value="1"/>
</dbReference>
<evidence type="ECO:0000256" key="4">
    <source>
        <dbReference type="SAM" id="MobiDB-lite"/>
    </source>
</evidence>
<accession>A0A0A2V7T5</accession>
<dbReference type="PANTHER" id="PTHR24321">
    <property type="entry name" value="DEHYDROGENASES, SHORT CHAIN"/>
    <property type="match status" value="1"/>
</dbReference>
<evidence type="ECO:0000256" key="3">
    <source>
        <dbReference type="ARBA" id="ARBA00023002"/>
    </source>
</evidence>
<dbReference type="InterPro" id="IPR002347">
    <property type="entry name" value="SDR_fam"/>
</dbReference>
<feature type="compositionally biased region" description="Polar residues" evidence="4">
    <location>
        <begin position="221"/>
        <end position="239"/>
    </location>
</feature>
<keyword evidence="3" id="KW-0560">Oxidoreductase</keyword>
<comment type="similarity">
    <text evidence="1">Belongs to the short-chain dehydrogenases/reductases (SDR) family.</text>
</comment>
<protein>
    <submittedName>
        <fullName evidence="5">Levodione reductase</fullName>
    </submittedName>
</protein>
<dbReference type="PRINTS" id="PR00080">
    <property type="entry name" value="SDRFAMILY"/>
</dbReference>
<dbReference type="EMBL" id="ANFO01001195">
    <property type="protein sequence ID" value="KGQ03558.1"/>
    <property type="molecule type" value="Genomic_DNA"/>
</dbReference>
<feature type="region of interest" description="Disordered" evidence="4">
    <location>
        <begin position="196"/>
        <end position="242"/>
    </location>
</feature>
<dbReference type="SUPFAM" id="SSF51735">
    <property type="entry name" value="NAD(P)-binding Rossmann-fold domains"/>
    <property type="match status" value="1"/>
</dbReference>
<evidence type="ECO:0000313" key="6">
    <source>
        <dbReference type="Proteomes" id="UP000030106"/>
    </source>
</evidence>
<feature type="compositionally biased region" description="Basic and acidic residues" evidence="4">
    <location>
        <begin position="196"/>
        <end position="210"/>
    </location>
</feature>
<dbReference type="Pfam" id="PF13561">
    <property type="entry name" value="adh_short_C2"/>
    <property type="match status" value="1"/>
</dbReference>
<dbReference type="OrthoDB" id="1669814at2759"/>
<sequence>MASPNESLLVTGGSIADQSVGSGESLALIRRAACWAAGNRYFAARRRTSEYDDEIYGEIALRDVGIGNRISEQQLRSKLIKKRRGEEKTDNEFALAELRRGPGKLSRRLKWRERHGRGKFDVHPTKAHPPPANLGQVRFYYQLASYLGSSQGIARNRPYPISRSSSTTTSAELLFCIFSIMSVALARIRHSWSRKRIPEPTRTKNARDSSDSAATEPAAVQSITAQPQSLSTTSPQVNKQPADEQAIKHYQPLRGRVFAITGGASGIGFATAKILAQRGATVCVADVDPDAMKAAADYFAGQGVDCDVDRVDVSKRAQVDSWIMGIVAKHGRLDGAANVAGVIGRCHGIATVAELEDEDWDHIIGVNLTGTMYCLRAQLRNIEHGGSIVNVSSIHGLKGFARHAAYDASKHGIIGLTKAAALESGDREIRVNSVAPGAIYTPLMQKNWDFNNRPADAPFDEPTAFRRQGTAEETAKVICFLLGPESTFVSGSVYQVDGAWM</sequence>
<reference evidence="5 6" key="1">
    <citation type="submission" date="2012-10" db="EMBL/GenBank/DDBJ databases">
        <title>Genome sequencing and analysis of entomopathogenic fungi Beauveria bassiana D1-5.</title>
        <authorList>
            <person name="Li Q."/>
            <person name="Wang L."/>
            <person name="Zhang Z."/>
            <person name="Wang Q."/>
            <person name="Ren J."/>
            <person name="Wang M."/>
            <person name="Xu W."/>
            <person name="Wang J."/>
            <person name="Lu Y."/>
            <person name="Du Q."/>
            <person name="Sun Z."/>
        </authorList>
    </citation>
    <scope>NUCLEOTIDE SEQUENCE [LARGE SCALE GENOMIC DNA]</scope>
    <source>
        <strain evidence="5 6">D1-5</strain>
    </source>
</reference>
<evidence type="ECO:0000256" key="2">
    <source>
        <dbReference type="ARBA" id="ARBA00022857"/>
    </source>
</evidence>
<dbReference type="CDD" id="cd05233">
    <property type="entry name" value="SDR_c"/>
    <property type="match status" value="1"/>
</dbReference>
<dbReference type="FunFam" id="3.40.50.720:FF:000084">
    <property type="entry name" value="Short-chain dehydrogenase reductase"/>
    <property type="match status" value="1"/>
</dbReference>
<dbReference type="Proteomes" id="UP000030106">
    <property type="component" value="Unassembled WGS sequence"/>
</dbReference>
<evidence type="ECO:0000256" key="1">
    <source>
        <dbReference type="ARBA" id="ARBA00006484"/>
    </source>
</evidence>
<dbReference type="PRINTS" id="PR00081">
    <property type="entry name" value="GDHRDH"/>
</dbReference>
<dbReference type="eggNOG" id="KOG0725">
    <property type="taxonomic scope" value="Eukaryota"/>
</dbReference>
<organism evidence="5 6">
    <name type="scientific">Beauveria bassiana D1-5</name>
    <dbReference type="NCBI Taxonomy" id="1245745"/>
    <lineage>
        <taxon>Eukaryota</taxon>
        <taxon>Fungi</taxon>
        <taxon>Dikarya</taxon>
        <taxon>Ascomycota</taxon>
        <taxon>Pezizomycotina</taxon>
        <taxon>Sordariomycetes</taxon>
        <taxon>Hypocreomycetidae</taxon>
        <taxon>Hypocreales</taxon>
        <taxon>Cordycipitaceae</taxon>
        <taxon>Beauveria</taxon>
    </lineage>
</organism>
<proteinExistence type="inferred from homology"/>
<dbReference type="HOGENOM" id="CLU_543990_0_0_1"/>
<gene>
    <name evidence="5" type="ORF">BBAD15_g11209</name>
</gene>
<keyword evidence="2" id="KW-0521">NADP</keyword>
<dbReference type="Gene3D" id="3.40.50.720">
    <property type="entry name" value="NAD(P)-binding Rossmann-like Domain"/>
    <property type="match status" value="1"/>
</dbReference>
<evidence type="ECO:0000313" key="5">
    <source>
        <dbReference type="EMBL" id="KGQ03558.1"/>
    </source>
</evidence>
<dbReference type="STRING" id="1245745.A0A0A2V7T5"/>
<dbReference type="GO" id="GO:0016491">
    <property type="term" value="F:oxidoreductase activity"/>
    <property type="evidence" value="ECO:0007669"/>
    <property type="project" value="UniProtKB-KW"/>
</dbReference>
<comment type="caution">
    <text evidence="5">The sequence shown here is derived from an EMBL/GenBank/DDBJ whole genome shotgun (WGS) entry which is preliminary data.</text>
</comment>
<name>A0A0A2V7T5_BEABA</name>
<dbReference type="AlphaFoldDB" id="A0A0A2V7T5"/>